<name>A0A4S1E0M7_9FLAO</name>
<sequence length="155" mass="18017">MRNRTLTVTFFIFIILFSCKKEEKTIEHDYLETIIDKLDVNDSIKRVVLLPGLGCHGCIQEGEAFMKQNVTNRNILFILTQIESFKILQNKLEITLEEHPNVYIDKKNEINFPTDNKVYPCIVMLDNGNVKGHEFQSPKNTAALQRLKKCIEMEL</sequence>
<accession>A0A4S1E0M7</accession>
<comment type="caution">
    <text evidence="1">The sequence shown here is derived from an EMBL/GenBank/DDBJ whole genome shotgun (WGS) entry which is preliminary data.</text>
</comment>
<proteinExistence type="predicted"/>
<dbReference type="RefSeq" id="WP_135876496.1">
    <property type="nucleotide sequence ID" value="NZ_SRSO01000007.1"/>
</dbReference>
<dbReference type="OrthoDB" id="826030at2"/>
<dbReference type="PROSITE" id="PS51257">
    <property type="entry name" value="PROKAR_LIPOPROTEIN"/>
    <property type="match status" value="1"/>
</dbReference>
<organism evidence="1 2">
    <name type="scientific">Flavivirga rizhaonensis</name>
    <dbReference type="NCBI Taxonomy" id="2559571"/>
    <lineage>
        <taxon>Bacteria</taxon>
        <taxon>Pseudomonadati</taxon>
        <taxon>Bacteroidota</taxon>
        <taxon>Flavobacteriia</taxon>
        <taxon>Flavobacteriales</taxon>
        <taxon>Flavobacteriaceae</taxon>
        <taxon>Flavivirga</taxon>
    </lineage>
</organism>
<dbReference type="Proteomes" id="UP000307602">
    <property type="component" value="Unassembled WGS sequence"/>
</dbReference>
<reference evidence="1 2" key="1">
    <citation type="submission" date="2019-04" db="EMBL/GenBank/DDBJ databases">
        <authorList>
            <person name="Liu A."/>
        </authorList>
    </citation>
    <scope>NUCLEOTIDE SEQUENCE [LARGE SCALE GENOMIC DNA]</scope>
    <source>
        <strain evidence="1 2">RZ03</strain>
    </source>
</reference>
<keyword evidence="2" id="KW-1185">Reference proteome</keyword>
<evidence type="ECO:0000313" key="2">
    <source>
        <dbReference type="Proteomes" id="UP000307602"/>
    </source>
</evidence>
<dbReference type="AlphaFoldDB" id="A0A4S1E0M7"/>
<protein>
    <submittedName>
        <fullName evidence="1">Uncharacterized protein</fullName>
    </submittedName>
</protein>
<gene>
    <name evidence="1" type="ORF">EM932_07150</name>
</gene>
<evidence type="ECO:0000313" key="1">
    <source>
        <dbReference type="EMBL" id="TGV03442.1"/>
    </source>
</evidence>
<dbReference type="EMBL" id="SRSO01000007">
    <property type="protein sequence ID" value="TGV03442.1"/>
    <property type="molecule type" value="Genomic_DNA"/>
</dbReference>